<evidence type="ECO:0000256" key="4">
    <source>
        <dbReference type="SAM" id="SignalP"/>
    </source>
</evidence>
<gene>
    <name evidence="6" type="ORF">H8792_009370</name>
</gene>
<comment type="subcellular location">
    <subcellularLocation>
        <location evidence="1">Periplasm</location>
    </subcellularLocation>
</comment>
<evidence type="ECO:0000256" key="2">
    <source>
        <dbReference type="ARBA" id="ARBA00010742"/>
    </source>
</evidence>
<feature type="signal peptide" evidence="4">
    <location>
        <begin position="1"/>
        <end position="26"/>
    </location>
</feature>
<feature type="chain" id="PRO_5047446272" evidence="4">
    <location>
        <begin position="27"/>
        <end position="352"/>
    </location>
</feature>
<name>A0ABS0BXM1_9GAMM</name>
<keyword evidence="7" id="KW-1185">Reference proteome</keyword>
<dbReference type="InterPro" id="IPR017793">
    <property type="entry name" value="ABC_transptr_urea-assoc_sub-bd"/>
</dbReference>
<dbReference type="InterPro" id="IPR015168">
    <property type="entry name" value="SsuA/THI5"/>
</dbReference>
<dbReference type="Pfam" id="PF09084">
    <property type="entry name" value="NMT1"/>
    <property type="match status" value="1"/>
</dbReference>
<evidence type="ECO:0000256" key="3">
    <source>
        <dbReference type="ARBA" id="ARBA00022729"/>
    </source>
</evidence>
<evidence type="ECO:0000313" key="7">
    <source>
        <dbReference type="Proteomes" id="UP001193680"/>
    </source>
</evidence>
<dbReference type="PANTHER" id="PTHR30024:SF47">
    <property type="entry name" value="TAURINE-BINDING PERIPLASMIC PROTEIN"/>
    <property type="match status" value="1"/>
</dbReference>
<feature type="domain" description="SsuA/THI5-like" evidence="5">
    <location>
        <begin position="62"/>
        <end position="245"/>
    </location>
</feature>
<proteinExistence type="inferred from homology"/>
<reference evidence="6 7" key="1">
    <citation type="submission" date="2020-11" db="EMBL/GenBank/DDBJ databases">
        <title>Sulfur oxidizing isolate from Hospital Hole Sinkhole.</title>
        <authorList>
            <person name="Scott K.M."/>
        </authorList>
    </citation>
    <scope>NUCLEOTIDE SEQUENCE [LARGE SCALE GENOMIC DNA]</scope>
    <source>
        <strain evidence="6 7">HH1</strain>
    </source>
</reference>
<evidence type="ECO:0000313" key="6">
    <source>
        <dbReference type="EMBL" id="MBF6058548.1"/>
    </source>
</evidence>
<sequence>MFLFKKRLLRLLAATFLLSMAAVSYAKDKYTIAWTIYAGSMPLAYAQDSGILQKWGDRYGFDLEAVQLNDYIEAQTQFTAGTFDAVIAISLDALTIPAASGIDTTAVMPLSTSAGSDGIIICGKNKTLKDLQGKRVNLVELSGSHYMLIRALETIGLSEKDVTVVNTSDADIAAIFEDPNSEVVATWKPQLSEILSQYPDSTLVFDSADIYGEIVDVMAVKTEALKHKPELGKAIAGAWYEALSIMQDIQNPKHSEMMAYMSKALHTDEQGLDNQLKTIDFFIPEKAEKFVTSAEYPSKLKEMTQFAFEHGLLGEGASSADFIGIETGDHQIVGDRNNVKLRFPTTWLEPLQ</sequence>
<dbReference type="Gene3D" id="3.40.190.10">
    <property type="entry name" value="Periplasmic binding protein-like II"/>
    <property type="match status" value="2"/>
</dbReference>
<comment type="caution">
    <text evidence="6">The sequence shown here is derived from an EMBL/GenBank/DDBJ whole genome shotgun (WGS) entry which is preliminary data.</text>
</comment>
<dbReference type="SUPFAM" id="SSF53850">
    <property type="entry name" value="Periplasmic binding protein-like II"/>
    <property type="match status" value="1"/>
</dbReference>
<dbReference type="PANTHER" id="PTHR30024">
    <property type="entry name" value="ALIPHATIC SULFONATES-BINDING PROTEIN-RELATED"/>
    <property type="match status" value="1"/>
</dbReference>
<evidence type="ECO:0000256" key="1">
    <source>
        <dbReference type="ARBA" id="ARBA00004418"/>
    </source>
</evidence>
<accession>A0ABS0BXM1</accession>
<comment type="similarity">
    <text evidence="2">Belongs to the bacterial solute-binding protein SsuA/TauA family.</text>
</comment>
<organism evidence="6 7">
    <name type="scientific">Thiomicrorhabdus heinhorstiae</name>
    <dbReference type="NCBI Taxonomy" id="2748010"/>
    <lineage>
        <taxon>Bacteria</taxon>
        <taxon>Pseudomonadati</taxon>
        <taxon>Pseudomonadota</taxon>
        <taxon>Gammaproteobacteria</taxon>
        <taxon>Thiotrichales</taxon>
        <taxon>Piscirickettsiaceae</taxon>
        <taxon>Thiomicrorhabdus</taxon>
    </lineage>
</organism>
<keyword evidence="3 4" id="KW-0732">Signal</keyword>
<protein>
    <submittedName>
        <fullName evidence="6">ABC transporter substrate-binding protein</fullName>
    </submittedName>
</protein>
<dbReference type="EMBL" id="JACBGI020000020">
    <property type="protein sequence ID" value="MBF6058548.1"/>
    <property type="molecule type" value="Genomic_DNA"/>
</dbReference>
<dbReference type="Proteomes" id="UP001193680">
    <property type="component" value="Unassembled WGS sequence"/>
</dbReference>
<evidence type="ECO:0000259" key="5">
    <source>
        <dbReference type="Pfam" id="PF09084"/>
    </source>
</evidence>
<dbReference type="RefSeq" id="WP_185978693.1">
    <property type="nucleotide sequence ID" value="NZ_JACBGI020000020.1"/>
</dbReference>
<dbReference type="NCBIfam" id="TIGR03427">
    <property type="entry name" value="ABC_peri_uca"/>
    <property type="match status" value="1"/>
</dbReference>